<dbReference type="AlphaFoldDB" id="A0A399ESS1"/>
<keyword evidence="3" id="KW-1185">Reference proteome</keyword>
<name>A0A399ESS1_9DEIN</name>
<evidence type="ECO:0000259" key="1">
    <source>
        <dbReference type="PROSITE" id="PS51340"/>
    </source>
</evidence>
<protein>
    <submittedName>
        <fullName evidence="2">MOSC domain protein</fullName>
    </submittedName>
</protein>
<dbReference type="PROSITE" id="PS51340">
    <property type="entry name" value="MOSC"/>
    <property type="match status" value="1"/>
</dbReference>
<dbReference type="InterPro" id="IPR052353">
    <property type="entry name" value="Benzoxazolinone_Detox_Enz"/>
</dbReference>
<reference evidence="2 3" key="1">
    <citation type="submission" date="2018-08" db="EMBL/GenBank/DDBJ databases">
        <title>Meiothermus roseus NBRC 110900 genome sequencing project.</title>
        <authorList>
            <person name="Da Costa M.S."/>
            <person name="Albuquerque L."/>
            <person name="Raposo P."/>
            <person name="Froufe H.J.C."/>
            <person name="Barroso C.S."/>
            <person name="Egas C."/>
        </authorList>
    </citation>
    <scope>NUCLEOTIDE SEQUENCE [LARGE SCALE GENOMIC DNA]</scope>
    <source>
        <strain evidence="2 3">NBRC 110900</strain>
    </source>
</reference>
<organism evidence="2 3">
    <name type="scientific">Calidithermus roseus</name>
    <dbReference type="NCBI Taxonomy" id="1644118"/>
    <lineage>
        <taxon>Bacteria</taxon>
        <taxon>Thermotogati</taxon>
        <taxon>Deinococcota</taxon>
        <taxon>Deinococci</taxon>
        <taxon>Thermales</taxon>
        <taxon>Thermaceae</taxon>
        <taxon>Calidithermus</taxon>
    </lineage>
</organism>
<dbReference type="EMBL" id="QWLA01000045">
    <property type="protein sequence ID" value="RIH85251.1"/>
    <property type="molecule type" value="Genomic_DNA"/>
</dbReference>
<dbReference type="RefSeq" id="WP_119278432.1">
    <property type="nucleotide sequence ID" value="NZ_QWLA01000045.1"/>
</dbReference>
<dbReference type="InterPro" id="IPR005302">
    <property type="entry name" value="MoCF_Sase_C"/>
</dbReference>
<accession>A0A399ESS1</accession>
<dbReference type="GO" id="GO:0030151">
    <property type="term" value="F:molybdenum ion binding"/>
    <property type="evidence" value="ECO:0007669"/>
    <property type="project" value="InterPro"/>
</dbReference>
<dbReference type="PANTHER" id="PTHR30212">
    <property type="entry name" value="PROTEIN YIIM"/>
    <property type="match status" value="1"/>
</dbReference>
<feature type="domain" description="MOSC" evidence="1">
    <location>
        <begin position="28"/>
        <end position="162"/>
    </location>
</feature>
<dbReference type="Pfam" id="PF03473">
    <property type="entry name" value="MOSC"/>
    <property type="match status" value="1"/>
</dbReference>
<proteinExistence type="predicted"/>
<dbReference type="Gene3D" id="2.40.33.20">
    <property type="entry name" value="PK beta-barrel domain-like"/>
    <property type="match status" value="1"/>
</dbReference>
<evidence type="ECO:0000313" key="2">
    <source>
        <dbReference type="EMBL" id="RIH85251.1"/>
    </source>
</evidence>
<sequence>MHLIAVNIGRERQVQVGERTVRTGIYKTPVTGRVRLDAFGLEADVVADAKHHGGRDQAVYAYSAEDYDWWAEQLGEALEPGTFGENLTLSSFGREPVRIGDRFRVGEVLLEVTAPRIPCGVFATRMSDLEWVRKFRQARRPGFYARVLVSGQVQAGDPLERLSTPHDYPTLTELFELHYARNPDPARVRRLLEAPIAERARRDWERWLEQFDQA</sequence>
<dbReference type="GO" id="GO:0003824">
    <property type="term" value="F:catalytic activity"/>
    <property type="evidence" value="ECO:0007669"/>
    <property type="project" value="InterPro"/>
</dbReference>
<dbReference type="InterPro" id="IPR011037">
    <property type="entry name" value="Pyrv_Knase-like_insert_dom_sf"/>
</dbReference>
<dbReference type="SUPFAM" id="SSF50800">
    <property type="entry name" value="PK beta-barrel domain-like"/>
    <property type="match status" value="1"/>
</dbReference>
<gene>
    <name evidence="2" type="ORF">Mrose_02309</name>
</gene>
<comment type="caution">
    <text evidence="2">The sequence shown here is derived from an EMBL/GenBank/DDBJ whole genome shotgun (WGS) entry which is preliminary data.</text>
</comment>
<dbReference type="PANTHER" id="PTHR30212:SF2">
    <property type="entry name" value="PROTEIN YIIM"/>
    <property type="match status" value="1"/>
</dbReference>
<dbReference type="GO" id="GO:0030170">
    <property type="term" value="F:pyridoxal phosphate binding"/>
    <property type="evidence" value="ECO:0007669"/>
    <property type="project" value="InterPro"/>
</dbReference>
<dbReference type="Proteomes" id="UP000265341">
    <property type="component" value="Unassembled WGS sequence"/>
</dbReference>
<evidence type="ECO:0000313" key="3">
    <source>
        <dbReference type="Proteomes" id="UP000265341"/>
    </source>
</evidence>
<dbReference type="OrthoDB" id="9786134at2"/>